<dbReference type="Gene3D" id="1.50.40.10">
    <property type="entry name" value="Mitochondrial carrier domain"/>
    <property type="match status" value="2"/>
</dbReference>
<dbReference type="PROSITE" id="PS50920">
    <property type="entry name" value="SOLCAR"/>
    <property type="match status" value="3"/>
</dbReference>
<keyword evidence="9 10" id="KW-0472">Membrane</keyword>
<comment type="subcellular location">
    <subcellularLocation>
        <location evidence="1">Mitochondrion inner membrane</location>
        <topology evidence="1">Multi-pass membrane protein</topology>
    </subcellularLocation>
</comment>
<dbReference type="GO" id="GO:0005743">
    <property type="term" value="C:mitochondrial inner membrane"/>
    <property type="evidence" value="ECO:0007669"/>
    <property type="project" value="UniProtKB-SubCell"/>
</dbReference>
<gene>
    <name evidence="12" type="ORF">RI543_000190</name>
</gene>
<name>A0AAN7WPH3_9SACH</name>
<sequence length="314" mass="34656">MKKSSIQNKPEEIDYEALPSSSPLWHQLIAGALAGIMEHSVMFPIDALKTRIQSAHTKSISDKLVTQITRISYAEGTLALWKGVQSVILGAGPAHALYFGTYEFCKSHLIGEAKINTHQPLKTAISGAMATVISDALMNPFDTIKQRIQLNTQSKFWSTAKDIYKNEGFSAFYYSYPTTLSMNIPFTALNFVIYESSIKVLNPEGTYNPFIHCICGGLSGAVSAAITTPLDVVKTTLQIRGSETVSVEAFRRANTFAKATKAIFQTHGWKGFLKGLKPRIVAALPSTAISWTTYECAKHFFLYNTHPPHNNLKK</sequence>
<feature type="repeat" description="Solcar" evidence="10">
    <location>
        <begin position="118"/>
        <end position="200"/>
    </location>
</feature>
<dbReference type="FunFam" id="1.50.40.10:FF:000054">
    <property type="entry name" value="Mitochondrial carrier"/>
    <property type="match status" value="1"/>
</dbReference>
<evidence type="ECO:0000256" key="2">
    <source>
        <dbReference type="ARBA" id="ARBA00006375"/>
    </source>
</evidence>
<evidence type="ECO:0000256" key="9">
    <source>
        <dbReference type="ARBA" id="ARBA00023136"/>
    </source>
</evidence>
<keyword evidence="6" id="KW-0999">Mitochondrion inner membrane</keyword>
<evidence type="ECO:0000313" key="12">
    <source>
        <dbReference type="EMBL" id="KAK5782260.1"/>
    </source>
</evidence>
<feature type="repeat" description="Solcar" evidence="10">
    <location>
        <begin position="22"/>
        <end position="108"/>
    </location>
</feature>
<evidence type="ECO:0000256" key="8">
    <source>
        <dbReference type="ARBA" id="ARBA00023128"/>
    </source>
</evidence>
<dbReference type="InterPro" id="IPR023395">
    <property type="entry name" value="MCP_dom_sf"/>
</dbReference>
<evidence type="ECO:0000256" key="7">
    <source>
        <dbReference type="ARBA" id="ARBA00022989"/>
    </source>
</evidence>
<keyword evidence="4 10" id="KW-0812">Transmembrane</keyword>
<evidence type="ECO:0000256" key="11">
    <source>
        <dbReference type="RuleBase" id="RU000488"/>
    </source>
</evidence>
<evidence type="ECO:0000256" key="10">
    <source>
        <dbReference type="PROSITE-ProRule" id="PRU00282"/>
    </source>
</evidence>
<evidence type="ECO:0000256" key="5">
    <source>
        <dbReference type="ARBA" id="ARBA00022737"/>
    </source>
</evidence>
<dbReference type="EMBL" id="JAWIZZ010000006">
    <property type="protein sequence ID" value="KAK5782260.1"/>
    <property type="molecule type" value="Genomic_DNA"/>
</dbReference>
<keyword evidence="8" id="KW-0496">Mitochondrion</keyword>
<organism evidence="12 13">
    <name type="scientific">Arxiozyma heterogenica</name>
    <dbReference type="NCBI Taxonomy" id="278026"/>
    <lineage>
        <taxon>Eukaryota</taxon>
        <taxon>Fungi</taxon>
        <taxon>Dikarya</taxon>
        <taxon>Ascomycota</taxon>
        <taxon>Saccharomycotina</taxon>
        <taxon>Saccharomycetes</taxon>
        <taxon>Saccharomycetales</taxon>
        <taxon>Saccharomycetaceae</taxon>
        <taxon>Arxiozyma</taxon>
    </lineage>
</organism>
<dbReference type="GO" id="GO:0048250">
    <property type="term" value="P:iron import into the mitochondrion"/>
    <property type="evidence" value="ECO:0007669"/>
    <property type="project" value="TreeGrafter"/>
</dbReference>
<evidence type="ECO:0000256" key="6">
    <source>
        <dbReference type="ARBA" id="ARBA00022792"/>
    </source>
</evidence>
<comment type="caution">
    <text evidence="12">The sequence shown here is derived from an EMBL/GenBank/DDBJ whole genome shotgun (WGS) entry which is preliminary data.</text>
</comment>
<evidence type="ECO:0000256" key="3">
    <source>
        <dbReference type="ARBA" id="ARBA00022448"/>
    </source>
</evidence>
<dbReference type="Proteomes" id="UP001306508">
    <property type="component" value="Unassembled WGS sequence"/>
</dbReference>
<evidence type="ECO:0000313" key="13">
    <source>
        <dbReference type="Proteomes" id="UP001306508"/>
    </source>
</evidence>
<comment type="similarity">
    <text evidence="2 11">Belongs to the mitochondrial carrier (TC 2.A.29) family.</text>
</comment>
<dbReference type="AlphaFoldDB" id="A0AAN7WPH3"/>
<dbReference type="GO" id="GO:0015093">
    <property type="term" value="F:ferrous iron transmembrane transporter activity"/>
    <property type="evidence" value="ECO:0007669"/>
    <property type="project" value="TreeGrafter"/>
</dbReference>
<dbReference type="Pfam" id="PF00153">
    <property type="entry name" value="Mito_carr"/>
    <property type="match status" value="3"/>
</dbReference>
<dbReference type="SUPFAM" id="SSF103506">
    <property type="entry name" value="Mitochondrial carrier"/>
    <property type="match status" value="1"/>
</dbReference>
<proteinExistence type="inferred from homology"/>
<reference evidence="13" key="1">
    <citation type="submission" date="2023-07" db="EMBL/GenBank/DDBJ databases">
        <title>A draft genome of Kazachstania heterogenica Y-27499.</title>
        <authorList>
            <person name="Donic C."/>
            <person name="Kralova J.S."/>
            <person name="Fidel L."/>
            <person name="Ben-Dor S."/>
            <person name="Jung S."/>
        </authorList>
    </citation>
    <scope>NUCLEOTIDE SEQUENCE [LARGE SCALE GENOMIC DNA]</scope>
    <source>
        <strain evidence="13">Y27499</strain>
    </source>
</reference>
<keyword evidence="7" id="KW-1133">Transmembrane helix</keyword>
<keyword evidence="3 11" id="KW-0813">Transport</keyword>
<accession>A0AAN7WPH3</accession>
<evidence type="ECO:0000256" key="1">
    <source>
        <dbReference type="ARBA" id="ARBA00004448"/>
    </source>
</evidence>
<dbReference type="InterPro" id="IPR018108">
    <property type="entry name" value="MCP_transmembrane"/>
</dbReference>
<protein>
    <submittedName>
        <fullName evidence="12">Uncharacterized protein</fullName>
    </submittedName>
</protein>
<keyword evidence="5" id="KW-0677">Repeat</keyword>
<keyword evidence="13" id="KW-1185">Reference proteome</keyword>
<dbReference type="PANTHER" id="PTHR45758">
    <property type="entry name" value="MITOFERRIN-1-RELATED"/>
    <property type="match status" value="1"/>
</dbReference>
<evidence type="ECO:0000256" key="4">
    <source>
        <dbReference type="ARBA" id="ARBA00022692"/>
    </source>
</evidence>
<dbReference type="PANTHER" id="PTHR45758:SF4">
    <property type="entry name" value="MITOFERRIN-1"/>
    <property type="match status" value="1"/>
</dbReference>
<feature type="repeat" description="Solcar" evidence="10">
    <location>
        <begin position="207"/>
        <end position="300"/>
    </location>
</feature>